<keyword evidence="4" id="KW-1185">Reference proteome</keyword>
<proteinExistence type="predicted"/>
<evidence type="ECO:0000313" key="4">
    <source>
        <dbReference type="Proteomes" id="UP000005877"/>
    </source>
</evidence>
<protein>
    <recommendedName>
        <fullName evidence="5">DUF460 domain-containing protein</fullName>
    </recommendedName>
</protein>
<feature type="region of interest" description="Disordered" evidence="2">
    <location>
        <begin position="401"/>
        <end position="424"/>
    </location>
</feature>
<evidence type="ECO:0000256" key="2">
    <source>
        <dbReference type="SAM" id="MobiDB-lite"/>
    </source>
</evidence>
<gene>
    <name evidence="3" type="ordered locus">Mhar_1330</name>
</gene>
<dbReference type="PANTHER" id="PTHR40707:SF1">
    <property type="entry name" value="DUF460 DOMAIN-CONTAINING PROTEIN"/>
    <property type="match status" value="1"/>
</dbReference>
<dbReference type="InterPro" id="IPR007408">
    <property type="entry name" value="DUF460"/>
</dbReference>
<dbReference type="Pfam" id="PF04312">
    <property type="entry name" value="DUF460"/>
    <property type="match status" value="1"/>
</dbReference>
<evidence type="ECO:0000256" key="1">
    <source>
        <dbReference type="SAM" id="Coils"/>
    </source>
</evidence>
<evidence type="ECO:0008006" key="5">
    <source>
        <dbReference type="Google" id="ProtNLM"/>
    </source>
</evidence>
<feature type="coiled-coil region" evidence="1">
    <location>
        <begin position="431"/>
        <end position="524"/>
    </location>
</feature>
<dbReference type="STRING" id="1110509.Mhar_1330"/>
<dbReference type="HOGENOM" id="CLU_027052_1_0_2"/>
<dbReference type="PANTHER" id="PTHR40707">
    <property type="entry name" value="POSSIBLE NUCLEASE OF RNASE H FOLD, RUVC/YQGF FAMILY"/>
    <property type="match status" value="1"/>
</dbReference>
<dbReference type="KEGG" id="mhi:Mhar_1330"/>
<accession>G7WNT4</accession>
<sequence>MERRRGDAIPGSIFGVDIASGSPVSKQPPSYALFILSAEGEERHPMISRQKLIRMIRQRSPEMVAVDNVHELAADRADLVRLLTQMPSGTRLVQVTGGERAEPLARLARRHGIAFDRLDPMDEAEACARLASRGVGSVVSAFEEQTWIKVSRRRSPGRGGWSQKRYTRKIHGSVKALSREVEERLREEGHQFTARSVEGIGGYIRSEFVVEADRSLVHLHSGYRGDAQIRVEGVERPRLKFEPLRKRRGYIIAGIDPGTTTAIAALDLEGELVDLTSSRTMATPEVIEWLSIRGKTLVVATDVSPTPGAVEKVKRAFSAVLFSPGGDISAEEKIALAREYGYRNDHERDALAAAASAFKRYRNKFQQVERKCPPDLDPEEVKALVVRGLSIDQAISRMALSPAEERPAPPQAPQEAPSSEDADLSMQVAENRRQQEQIRRLKEFVEELKGELAEERAARRRLEAKIERLMDRSRREIKRDQEIRIREKEIERLRGLLRQERKTNRRLKARLRREKRAEELEEEAVGRPTKEVASFSREAILEAAERLHIGKGDVILLLDASGGGPNTADLLIELGVEAVVVETEMEPSVEGHLMDGGVPVLSSREVPVRRVSGIALVGPEDLERARAQWSERKAVRDARRKTEWLEGMIQEYRAERRKDERQRRRPSPE</sequence>
<evidence type="ECO:0000313" key="3">
    <source>
        <dbReference type="EMBL" id="AET64694.1"/>
    </source>
</evidence>
<keyword evidence="1" id="KW-0175">Coiled coil</keyword>
<organism evidence="3 4">
    <name type="scientific">Methanothrix harundinacea (strain 6Ac)</name>
    <name type="common">Methanosaeta harundinacea</name>
    <dbReference type="NCBI Taxonomy" id="1110509"/>
    <lineage>
        <taxon>Archaea</taxon>
        <taxon>Methanobacteriati</taxon>
        <taxon>Methanobacteriota</taxon>
        <taxon>Stenosarchaea group</taxon>
        <taxon>Methanomicrobia</taxon>
        <taxon>Methanotrichales</taxon>
        <taxon>Methanotrichaceae</taxon>
        <taxon>Methanothrix</taxon>
    </lineage>
</organism>
<dbReference type="EMBL" id="CP003117">
    <property type="protein sequence ID" value="AET64694.1"/>
    <property type="molecule type" value="Genomic_DNA"/>
</dbReference>
<name>G7WNT4_METH6</name>
<reference evidence="3 4" key="1">
    <citation type="journal article" date="2012" name="PLoS ONE">
        <title>The genome characteristics and predicted function of methyl-group oxidation pathway in the obligate aceticlastic methanogens, Methanosaeta spp.</title>
        <authorList>
            <person name="Zhu J."/>
            <person name="Zheng H."/>
            <person name="Ai G."/>
            <person name="Zhang G."/>
            <person name="Liu D."/>
            <person name="Liu X."/>
            <person name="Dong X."/>
        </authorList>
    </citation>
    <scope>NUCLEOTIDE SEQUENCE [LARGE SCALE GENOMIC DNA]</scope>
    <source>
        <strain evidence="3 4">6Ac</strain>
    </source>
</reference>
<dbReference type="Proteomes" id="UP000005877">
    <property type="component" value="Chromosome"/>
</dbReference>
<dbReference type="AlphaFoldDB" id="G7WNT4"/>
<dbReference type="PATRIC" id="fig|1110509.7.peg.1477"/>